<accession>A0A9P0XH20</accession>
<sequence length="67" mass="8062">MKRKVEVLEAERKQSLMQIAPLEMKLDDMQRFTKASSIEIRIYPCRKNWKVKPNFARSYKTRVKLFG</sequence>
<protein>
    <submittedName>
        <fullName evidence="1">Uncharacterized protein</fullName>
    </submittedName>
</protein>
<proteinExistence type="predicted"/>
<name>A0A9P0XH20_PIEBR</name>
<gene>
    <name evidence="1" type="ORF">PIBRA_LOCUS10442</name>
</gene>
<organism evidence="1 2">
    <name type="scientific">Pieris brassicae</name>
    <name type="common">White butterfly</name>
    <name type="synonym">Large white butterfly</name>
    <dbReference type="NCBI Taxonomy" id="7116"/>
    <lineage>
        <taxon>Eukaryota</taxon>
        <taxon>Metazoa</taxon>
        <taxon>Ecdysozoa</taxon>
        <taxon>Arthropoda</taxon>
        <taxon>Hexapoda</taxon>
        <taxon>Insecta</taxon>
        <taxon>Pterygota</taxon>
        <taxon>Neoptera</taxon>
        <taxon>Endopterygota</taxon>
        <taxon>Lepidoptera</taxon>
        <taxon>Glossata</taxon>
        <taxon>Ditrysia</taxon>
        <taxon>Papilionoidea</taxon>
        <taxon>Pieridae</taxon>
        <taxon>Pierinae</taxon>
        <taxon>Pieris</taxon>
    </lineage>
</organism>
<dbReference type="Proteomes" id="UP001152562">
    <property type="component" value="Unassembled WGS sequence"/>
</dbReference>
<comment type="caution">
    <text evidence="1">The sequence shown here is derived from an EMBL/GenBank/DDBJ whole genome shotgun (WGS) entry which is preliminary data.</text>
</comment>
<evidence type="ECO:0000313" key="2">
    <source>
        <dbReference type="Proteomes" id="UP001152562"/>
    </source>
</evidence>
<dbReference type="AlphaFoldDB" id="A0A9P0XH20"/>
<keyword evidence="2" id="KW-1185">Reference proteome</keyword>
<reference evidence="1" key="1">
    <citation type="submission" date="2022-05" db="EMBL/GenBank/DDBJ databases">
        <authorList>
            <person name="Okamura Y."/>
        </authorList>
    </citation>
    <scope>NUCLEOTIDE SEQUENCE</scope>
</reference>
<dbReference type="EMBL" id="CALOZG010000040">
    <property type="protein sequence ID" value="CAH4034238.1"/>
    <property type="molecule type" value="Genomic_DNA"/>
</dbReference>
<evidence type="ECO:0000313" key="1">
    <source>
        <dbReference type="EMBL" id="CAH4034238.1"/>
    </source>
</evidence>